<feature type="domain" description="YetF C-terminal" evidence="8">
    <location>
        <begin position="91"/>
        <end position="157"/>
    </location>
</feature>
<dbReference type="Gene3D" id="3.30.240.20">
    <property type="entry name" value="bsu07140 like domains"/>
    <property type="match status" value="1"/>
</dbReference>
<accession>A0A4P7C437</accession>
<comment type="similarity">
    <text evidence="2">Belongs to the UPF0702 family.</text>
</comment>
<sequence>MDHLIGEGGELGWVVLKALLLYLTAIIGFRFGERRTLMEMSPFDFVAAVAVGAIVGRVPNASTTSYLAGAVTLLTLLVAHRLITQLRYFPSMADLIDPPPRLLMAHGGVLEGELRRCGLTRNDLYGLLRQQGIEDLSEVQFVICEQRGQISIVRQTDRGGADPCLVRDIRARTSS</sequence>
<dbReference type="InterPro" id="IPR023090">
    <property type="entry name" value="UPF0702_alpha/beta_dom_sf"/>
</dbReference>
<dbReference type="AlphaFoldDB" id="A0A4P7C437"/>
<keyword evidence="5 7" id="KW-1133">Transmembrane helix</keyword>
<dbReference type="InterPro" id="IPR007353">
    <property type="entry name" value="DUF421"/>
</dbReference>
<protein>
    <submittedName>
        <fullName evidence="9">DUF421 domain-containing protein</fullName>
    </submittedName>
</protein>
<gene>
    <name evidence="9" type="ORF">E3U44_05885</name>
</gene>
<evidence type="ECO:0000256" key="6">
    <source>
        <dbReference type="ARBA" id="ARBA00023136"/>
    </source>
</evidence>
<dbReference type="Pfam" id="PF04239">
    <property type="entry name" value="DUF421"/>
    <property type="match status" value="1"/>
</dbReference>
<dbReference type="OrthoDB" id="9793799at2"/>
<evidence type="ECO:0000256" key="4">
    <source>
        <dbReference type="ARBA" id="ARBA00022692"/>
    </source>
</evidence>
<dbReference type="GO" id="GO:0005886">
    <property type="term" value="C:plasma membrane"/>
    <property type="evidence" value="ECO:0007669"/>
    <property type="project" value="UniProtKB-SubCell"/>
</dbReference>
<dbReference type="PANTHER" id="PTHR34582">
    <property type="entry name" value="UPF0702 TRANSMEMBRANE PROTEIN YCAP"/>
    <property type="match status" value="1"/>
</dbReference>
<evidence type="ECO:0000256" key="1">
    <source>
        <dbReference type="ARBA" id="ARBA00004651"/>
    </source>
</evidence>
<name>A0A4P7C437_9GAMM</name>
<evidence type="ECO:0000256" key="5">
    <source>
        <dbReference type="ARBA" id="ARBA00022989"/>
    </source>
</evidence>
<evidence type="ECO:0000259" key="8">
    <source>
        <dbReference type="Pfam" id="PF04239"/>
    </source>
</evidence>
<evidence type="ECO:0000313" key="10">
    <source>
        <dbReference type="Proteomes" id="UP000294325"/>
    </source>
</evidence>
<keyword evidence="10" id="KW-1185">Reference proteome</keyword>
<keyword evidence="4 7" id="KW-0812">Transmembrane</keyword>
<dbReference type="Proteomes" id="UP000294325">
    <property type="component" value="Chromosome"/>
</dbReference>
<comment type="subcellular location">
    <subcellularLocation>
        <location evidence="1">Cell membrane</location>
        <topology evidence="1">Multi-pass membrane protein</topology>
    </subcellularLocation>
</comment>
<organism evidence="9 10">
    <name type="scientific">Nitrosococcus wardiae</name>
    <dbReference type="NCBI Taxonomy" id="1814290"/>
    <lineage>
        <taxon>Bacteria</taxon>
        <taxon>Pseudomonadati</taxon>
        <taxon>Pseudomonadota</taxon>
        <taxon>Gammaproteobacteria</taxon>
        <taxon>Chromatiales</taxon>
        <taxon>Chromatiaceae</taxon>
        <taxon>Nitrosococcus</taxon>
    </lineage>
</organism>
<evidence type="ECO:0000256" key="2">
    <source>
        <dbReference type="ARBA" id="ARBA00006448"/>
    </source>
</evidence>
<evidence type="ECO:0000313" key="9">
    <source>
        <dbReference type="EMBL" id="QBQ56467.1"/>
    </source>
</evidence>
<dbReference type="KEGG" id="nwr:E3U44_05885"/>
<keyword evidence="3" id="KW-1003">Cell membrane</keyword>
<evidence type="ECO:0000256" key="7">
    <source>
        <dbReference type="SAM" id="Phobius"/>
    </source>
</evidence>
<feature type="transmembrane region" description="Helical" evidence="7">
    <location>
        <begin position="12"/>
        <end position="31"/>
    </location>
</feature>
<dbReference type="PANTHER" id="PTHR34582:SF6">
    <property type="entry name" value="UPF0702 TRANSMEMBRANE PROTEIN YCAP"/>
    <property type="match status" value="1"/>
</dbReference>
<dbReference type="EMBL" id="CP038033">
    <property type="protein sequence ID" value="QBQ56467.1"/>
    <property type="molecule type" value="Genomic_DNA"/>
</dbReference>
<proteinExistence type="inferred from homology"/>
<keyword evidence="6 7" id="KW-0472">Membrane</keyword>
<reference evidence="9 10" key="1">
    <citation type="submission" date="2019-03" db="EMBL/GenBank/DDBJ databases">
        <title>The genome sequence of Nitrosococcus wardiae strain D1FHST reveals the archetypal metabolic capacity of ammonia-oxidizing Gammaproteobacteria.</title>
        <authorList>
            <person name="Wang L."/>
            <person name="Lim C.K."/>
            <person name="Hanson T.E."/>
            <person name="Dang H."/>
            <person name="Klotz M.G."/>
        </authorList>
    </citation>
    <scope>NUCLEOTIDE SEQUENCE [LARGE SCALE GENOMIC DNA]</scope>
    <source>
        <strain evidence="9 10">D1FHS</strain>
    </source>
</reference>
<evidence type="ECO:0000256" key="3">
    <source>
        <dbReference type="ARBA" id="ARBA00022475"/>
    </source>
</evidence>